<keyword evidence="3" id="KW-1185">Reference proteome</keyword>
<evidence type="ECO:0000256" key="1">
    <source>
        <dbReference type="SAM" id="MobiDB-lite"/>
    </source>
</evidence>
<sequence>MESTVLQNLHNPVEVRALGKKHSSSFPISVNKAELYLAIMNKGMKETLQDFDSQVSGEDPRQEEAKSKRLAGSADEFIEVGVAFCLGRN</sequence>
<feature type="region of interest" description="Disordered" evidence="1">
    <location>
        <begin position="51"/>
        <end position="70"/>
    </location>
</feature>
<protein>
    <submittedName>
        <fullName evidence="2">Uncharacterized protein</fullName>
    </submittedName>
</protein>
<comment type="caution">
    <text evidence="2">The sequence shown here is derived from an EMBL/GenBank/DDBJ whole genome shotgun (WGS) entry which is preliminary data.</text>
</comment>
<dbReference type="AlphaFoldDB" id="A0A8H6TDS9"/>
<dbReference type="GeneID" id="59339520"/>
<dbReference type="RefSeq" id="XP_037224914.1">
    <property type="nucleotide sequence ID" value="XM_037357004.1"/>
</dbReference>
<accession>A0A8H6TDS9</accession>
<proteinExistence type="predicted"/>
<organism evidence="2 3">
    <name type="scientific">Mycena indigotica</name>
    <dbReference type="NCBI Taxonomy" id="2126181"/>
    <lineage>
        <taxon>Eukaryota</taxon>
        <taxon>Fungi</taxon>
        <taxon>Dikarya</taxon>
        <taxon>Basidiomycota</taxon>
        <taxon>Agaricomycotina</taxon>
        <taxon>Agaricomycetes</taxon>
        <taxon>Agaricomycetidae</taxon>
        <taxon>Agaricales</taxon>
        <taxon>Marasmiineae</taxon>
        <taxon>Mycenaceae</taxon>
        <taxon>Mycena</taxon>
    </lineage>
</organism>
<name>A0A8H6TDS9_9AGAR</name>
<feature type="compositionally biased region" description="Basic and acidic residues" evidence="1">
    <location>
        <begin position="58"/>
        <end position="67"/>
    </location>
</feature>
<dbReference type="EMBL" id="JACAZF010000001">
    <property type="protein sequence ID" value="KAF7314891.1"/>
    <property type="molecule type" value="Genomic_DNA"/>
</dbReference>
<dbReference type="Proteomes" id="UP000636479">
    <property type="component" value="Unassembled WGS sequence"/>
</dbReference>
<evidence type="ECO:0000313" key="2">
    <source>
        <dbReference type="EMBL" id="KAF7314891.1"/>
    </source>
</evidence>
<reference evidence="2" key="1">
    <citation type="submission" date="2020-05" db="EMBL/GenBank/DDBJ databases">
        <title>Mycena genomes resolve the evolution of fungal bioluminescence.</title>
        <authorList>
            <person name="Tsai I.J."/>
        </authorList>
    </citation>
    <scope>NUCLEOTIDE SEQUENCE</scope>
    <source>
        <strain evidence="2">171206Taipei</strain>
    </source>
</reference>
<gene>
    <name evidence="2" type="ORF">MIND_00002900</name>
</gene>
<evidence type="ECO:0000313" key="3">
    <source>
        <dbReference type="Proteomes" id="UP000636479"/>
    </source>
</evidence>